<dbReference type="AlphaFoldDB" id="A0A6P8W0K8"/>
<dbReference type="OrthoDB" id="8922437at2759"/>
<dbReference type="KEGG" id="gacu:117563081"/>
<accession>A0A6P8W0K8</accession>
<reference evidence="3" key="1">
    <citation type="submission" date="2025-08" db="UniProtKB">
        <authorList>
            <consortium name="RefSeq"/>
        </authorList>
    </citation>
    <scope>IDENTIFICATION</scope>
</reference>
<dbReference type="InParanoid" id="A0A6P8W0K8"/>
<feature type="compositionally biased region" description="Acidic residues" evidence="1">
    <location>
        <begin position="40"/>
        <end position="83"/>
    </location>
</feature>
<organism evidence="2 3">
    <name type="scientific">Gymnodraco acuticeps</name>
    <name type="common">Antarctic dragonfish</name>
    <dbReference type="NCBI Taxonomy" id="8218"/>
    <lineage>
        <taxon>Eukaryota</taxon>
        <taxon>Metazoa</taxon>
        <taxon>Chordata</taxon>
        <taxon>Craniata</taxon>
        <taxon>Vertebrata</taxon>
        <taxon>Euteleostomi</taxon>
        <taxon>Actinopterygii</taxon>
        <taxon>Neopterygii</taxon>
        <taxon>Teleostei</taxon>
        <taxon>Neoteleostei</taxon>
        <taxon>Acanthomorphata</taxon>
        <taxon>Eupercaria</taxon>
        <taxon>Perciformes</taxon>
        <taxon>Notothenioidei</taxon>
        <taxon>Bathydraconidae</taxon>
        <taxon>Gymnodraco</taxon>
    </lineage>
</organism>
<sequence>MTLEDELQTAILNRDQAFTQSLEKEVQEVKATLQTMLEQLQEEEEEEGNELQDDDLMENGTEEEEEEEVEEEEEEEEEDEDQYFSDSWGI</sequence>
<feature type="region of interest" description="Disordered" evidence="1">
    <location>
        <begin position="39"/>
        <end position="90"/>
    </location>
</feature>
<dbReference type="GeneID" id="117563081"/>
<protein>
    <submittedName>
        <fullName evidence="3">Histone H3.v1-like</fullName>
    </submittedName>
</protein>
<dbReference type="Proteomes" id="UP000515161">
    <property type="component" value="Unplaced"/>
</dbReference>
<evidence type="ECO:0000313" key="2">
    <source>
        <dbReference type="Proteomes" id="UP000515161"/>
    </source>
</evidence>
<dbReference type="RefSeq" id="XP_034097136.1">
    <property type="nucleotide sequence ID" value="XM_034241245.1"/>
</dbReference>
<proteinExistence type="predicted"/>
<evidence type="ECO:0000313" key="3">
    <source>
        <dbReference type="RefSeq" id="XP_034097136.1"/>
    </source>
</evidence>
<keyword evidence="2" id="KW-1185">Reference proteome</keyword>
<gene>
    <name evidence="3" type="primary">LOC117563081</name>
</gene>
<name>A0A6P8W0K8_GYMAC</name>
<evidence type="ECO:0000256" key="1">
    <source>
        <dbReference type="SAM" id="MobiDB-lite"/>
    </source>
</evidence>